<gene>
    <name evidence="1" type="ORF">SS1G_11811</name>
</gene>
<dbReference type="GeneID" id="5483024"/>
<dbReference type="KEGG" id="ssl:SS1G_11811"/>
<dbReference type="Proteomes" id="UP000001312">
    <property type="component" value="Unassembled WGS sequence"/>
</dbReference>
<reference evidence="2" key="1">
    <citation type="journal article" date="2011" name="PLoS Genet.">
        <title>Genomic analysis of the necrotrophic fungal pathogens Sclerotinia sclerotiorum and Botrytis cinerea.</title>
        <authorList>
            <person name="Amselem J."/>
            <person name="Cuomo C.A."/>
            <person name="van Kan J.A."/>
            <person name="Viaud M."/>
            <person name="Benito E.P."/>
            <person name="Couloux A."/>
            <person name="Coutinho P.M."/>
            <person name="de Vries R.P."/>
            <person name="Dyer P.S."/>
            <person name="Fillinger S."/>
            <person name="Fournier E."/>
            <person name="Gout L."/>
            <person name="Hahn M."/>
            <person name="Kohn L."/>
            <person name="Lapalu N."/>
            <person name="Plummer K.M."/>
            <person name="Pradier J.M."/>
            <person name="Quevillon E."/>
            <person name="Sharon A."/>
            <person name="Simon A."/>
            <person name="ten Have A."/>
            <person name="Tudzynski B."/>
            <person name="Tudzynski P."/>
            <person name="Wincker P."/>
            <person name="Andrew M."/>
            <person name="Anthouard V."/>
            <person name="Beever R.E."/>
            <person name="Beffa R."/>
            <person name="Benoit I."/>
            <person name="Bouzid O."/>
            <person name="Brault B."/>
            <person name="Chen Z."/>
            <person name="Choquer M."/>
            <person name="Collemare J."/>
            <person name="Cotton P."/>
            <person name="Danchin E.G."/>
            <person name="Da Silva C."/>
            <person name="Gautier A."/>
            <person name="Giraud C."/>
            <person name="Giraud T."/>
            <person name="Gonzalez C."/>
            <person name="Grossetete S."/>
            <person name="Guldener U."/>
            <person name="Henrissat B."/>
            <person name="Howlett B.J."/>
            <person name="Kodira C."/>
            <person name="Kretschmer M."/>
            <person name="Lappartient A."/>
            <person name="Leroch M."/>
            <person name="Levis C."/>
            <person name="Mauceli E."/>
            <person name="Neuveglise C."/>
            <person name="Oeser B."/>
            <person name="Pearson M."/>
            <person name="Poulain J."/>
            <person name="Poussereau N."/>
            <person name="Quesneville H."/>
            <person name="Rascle C."/>
            <person name="Schumacher J."/>
            <person name="Segurens B."/>
            <person name="Sexton A."/>
            <person name="Silva E."/>
            <person name="Sirven C."/>
            <person name="Soanes D.M."/>
            <person name="Talbot N.J."/>
            <person name="Templeton M."/>
            <person name="Yandava C."/>
            <person name="Yarden O."/>
            <person name="Zeng Q."/>
            <person name="Rollins J.A."/>
            <person name="Lebrun M.H."/>
            <person name="Dickman M."/>
        </authorList>
    </citation>
    <scope>NUCLEOTIDE SEQUENCE [LARGE SCALE GENOMIC DNA]</scope>
    <source>
        <strain evidence="2">ATCC 18683 / 1980 / Ss-1</strain>
    </source>
</reference>
<evidence type="ECO:0000313" key="1">
    <source>
        <dbReference type="EMBL" id="EDN97286.1"/>
    </source>
</evidence>
<evidence type="ECO:0000313" key="2">
    <source>
        <dbReference type="Proteomes" id="UP000001312"/>
    </source>
</evidence>
<accession>A7F3G5</accession>
<sequence>MPRKVIGTSLSSVAYINSDRTVADVLENQENVLYSSYSQEIGLWGPYGGIKEDPFLFFLDKPDKTEVGGLMVDVSGKNIPKCKIFREADIRFPM</sequence>
<dbReference type="RefSeq" id="XP_001586782.1">
    <property type="nucleotide sequence ID" value="XM_001586732.1"/>
</dbReference>
<dbReference type="InParanoid" id="A7F3G5"/>
<name>A7F3G5_SCLS1</name>
<proteinExistence type="predicted"/>
<dbReference type="AlphaFoldDB" id="A7F3G5"/>
<dbReference type="EMBL" id="CH476640">
    <property type="protein sequence ID" value="EDN97286.1"/>
    <property type="molecule type" value="Genomic_DNA"/>
</dbReference>
<organism evidence="1 2">
    <name type="scientific">Sclerotinia sclerotiorum (strain ATCC 18683 / 1980 / Ss-1)</name>
    <name type="common">White mold</name>
    <name type="synonym">Whetzelinia sclerotiorum</name>
    <dbReference type="NCBI Taxonomy" id="665079"/>
    <lineage>
        <taxon>Eukaryota</taxon>
        <taxon>Fungi</taxon>
        <taxon>Dikarya</taxon>
        <taxon>Ascomycota</taxon>
        <taxon>Pezizomycotina</taxon>
        <taxon>Leotiomycetes</taxon>
        <taxon>Helotiales</taxon>
        <taxon>Sclerotiniaceae</taxon>
        <taxon>Sclerotinia</taxon>
    </lineage>
</organism>
<protein>
    <submittedName>
        <fullName evidence="1">Uncharacterized protein</fullName>
    </submittedName>
</protein>
<keyword evidence="2" id="KW-1185">Reference proteome</keyword>